<proteinExistence type="predicted"/>
<reference evidence="1" key="2">
    <citation type="submission" date="2023-05" db="EMBL/GenBank/DDBJ databases">
        <authorList>
            <consortium name="Lawrence Berkeley National Laboratory"/>
            <person name="Steindorff A."/>
            <person name="Hensen N."/>
            <person name="Bonometti L."/>
            <person name="Westerberg I."/>
            <person name="Brannstrom I.O."/>
            <person name="Guillou S."/>
            <person name="Cros-Aarteil S."/>
            <person name="Calhoun S."/>
            <person name="Haridas S."/>
            <person name="Kuo A."/>
            <person name="Mondo S."/>
            <person name="Pangilinan J."/>
            <person name="Riley R."/>
            <person name="Labutti K."/>
            <person name="Andreopoulos B."/>
            <person name="Lipzen A."/>
            <person name="Chen C."/>
            <person name="Yanf M."/>
            <person name="Daum C."/>
            <person name="Ng V."/>
            <person name="Clum A."/>
            <person name="Ohm R."/>
            <person name="Martin F."/>
            <person name="Silar P."/>
            <person name="Natvig D."/>
            <person name="Lalanne C."/>
            <person name="Gautier V."/>
            <person name="Ament-Velasquez S.L."/>
            <person name="Kruys A."/>
            <person name="Hutchinson M.I."/>
            <person name="Powell A.J."/>
            <person name="Barry K."/>
            <person name="Miller A.N."/>
            <person name="Grigoriev I.V."/>
            <person name="Debuchy R."/>
            <person name="Gladieux P."/>
            <person name="Thoren M.H."/>
            <person name="Johannesson H."/>
        </authorList>
    </citation>
    <scope>NUCLEOTIDE SEQUENCE</scope>
    <source>
        <strain evidence="1">PSN243</strain>
    </source>
</reference>
<dbReference type="EMBL" id="MU865930">
    <property type="protein sequence ID" value="KAK4450995.1"/>
    <property type="molecule type" value="Genomic_DNA"/>
</dbReference>
<keyword evidence="2" id="KW-1185">Reference proteome</keyword>
<gene>
    <name evidence="1" type="ORF">QBC34DRAFT_493480</name>
</gene>
<name>A0AAV9GTR3_9PEZI</name>
<sequence length="369" mass="39401">MAETMAEKAQVHALARIRRLRIQLYAKGRSDIAQDHGQFAIFLSSRLGELDSTWTIAGDPPGASESWPPERDVFLVQACATYANGSGGGADDALNLKSRILPALNDWPEGDNENSTTSLFMRMIQDPDGRLIACELLDGAAAIKQSSDVPTGVSSYWDAIAETAWTGVGVTVLMHSLYSLIGETNDRRRVEIGDDHLDGLIQGILAGINRSSTPLWKTAQVETIVEQRRRLAATLGLLQRRFDEANSWMSLEHGLELSRAEALRFVQLVATLSSALEDTMAVLQNLAPLHENYYSAQKRTVSKTVAVLGGTAAVAVALLWLTPAGWAVSVLGTAAKAVAAHSTASALTAASGTMVAALCGNQASTCKAQ</sequence>
<evidence type="ECO:0000313" key="2">
    <source>
        <dbReference type="Proteomes" id="UP001321760"/>
    </source>
</evidence>
<dbReference type="Proteomes" id="UP001321760">
    <property type="component" value="Unassembled WGS sequence"/>
</dbReference>
<organism evidence="1 2">
    <name type="scientific">Podospora aff. communis PSN243</name>
    <dbReference type="NCBI Taxonomy" id="3040156"/>
    <lineage>
        <taxon>Eukaryota</taxon>
        <taxon>Fungi</taxon>
        <taxon>Dikarya</taxon>
        <taxon>Ascomycota</taxon>
        <taxon>Pezizomycotina</taxon>
        <taxon>Sordariomycetes</taxon>
        <taxon>Sordariomycetidae</taxon>
        <taxon>Sordariales</taxon>
        <taxon>Podosporaceae</taxon>
        <taxon>Podospora</taxon>
    </lineage>
</organism>
<dbReference type="AlphaFoldDB" id="A0AAV9GTR3"/>
<accession>A0AAV9GTR3</accession>
<evidence type="ECO:0000313" key="1">
    <source>
        <dbReference type="EMBL" id="KAK4450995.1"/>
    </source>
</evidence>
<reference evidence="1" key="1">
    <citation type="journal article" date="2023" name="Mol. Phylogenet. Evol.">
        <title>Genome-scale phylogeny and comparative genomics of the fungal order Sordariales.</title>
        <authorList>
            <person name="Hensen N."/>
            <person name="Bonometti L."/>
            <person name="Westerberg I."/>
            <person name="Brannstrom I.O."/>
            <person name="Guillou S."/>
            <person name="Cros-Aarteil S."/>
            <person name="Calhoun S."/>
            <person name="Haridas S."/>
            <person name="Kuo A."/>
            <person name="Mondo S."/>
            <person name="Pangilinan J."/>
            <person name="Riley R."/>
            <person name="LaButti K."/>
            <person name="Andreopoulos B."/>
            <person name="Lipzen A."/>
            <person name="Chen C."/>
            <person name="Yan M."/>
            <person name="Daum C."/>
            <person name="Ng V."/>
            <person name="Clum A."/>
            <person name="Steindorff A."/>
            <person name="Ohm R.A."/>
            <person name="Martin F."/>
            <person name="Silar P."/>
            <person name="Natvig D.O."/>
            <person name="Lalanne C."/>
            <person name="Gautier V."/>
            <person name="Ament-Velasquez S.L."/>
            <person name="Kruys A."/>
            <person name="Hutchinson M.I."/>
            <person name="Powell A.J."/>
            <person name="Barry K."/>
            <person name="Miller A.N."/>
            <person name="Grigoriev I.V."/>
            <person name="Debuchy R."/>
            <person name="Gladieux P."/>
            <person name="Hiltunen Thoren M."/>
            <person name="Johannesson H."/>
        </authorList>
    </citation>
    <scope>NUCLEOTIDE SEQUENCE</scope>
    <source>
        <strain evidence="1">PSN243</strain>
    </source>
</reference>
<evidence type="ECO:0008006" key="3">
    <source>
        <dbReference type="Google" id="ProtNLM"/>
    </source>
</evidence>
<feature type="non-terminal residue" evidence="1">
    <location>
        <position position="369"/>
    </location>
</feature>
<comment type="caution">
    <text evidence="1">The sequence shown here is derived from an EMBL/GenBank/DDBJ whole genome shotgun (WGS) entry which is preliminary data.</text>
</comment>
<protein>
    <recommendedName>
        <fullName evidence="3">Transmembrane protein</fullName>
    </recommendedName>
</protein>